<evidence type="ECO:0000313" key="2">
    <source>
        <dbReference type="EMBL" id="USG99885.1"/>
    </source>
</evidence>
<accession>A0A9E7MA59</accession>
<dbReference type="GeneID" id="72778775"/>
<keyword evidence="3" id="KW-1185">Reference proteome</keyword>
<dbReference type="RefSeq" id="WP_251949155.1">
    <property type="nucleotide sequence ID" value="NZ_CP080572.1"/>
</dbReference>
<dbReference type="Proteomes" id="UP001056425">
    <property type="component" value="Chromosome"/>
</dbReference>
<evidence type="ECO:0000256" key="1">
    <source>
        <dbReference type="SAM" id="MobiDB-lite"/>
    </source>
</evidence>
<gene>
    <name evidence="2" type="ORF">K1720_10455</name>
</gene>
<evidence type="ECO:0000313" key="3">
    <source>
        <dbReference type="Proteomes" id="UP001056425"/>
    </source>
</evidence>
<dbReference type="AlphaFoldDB" id="A0A9E7MA59"/>
<proteinExistence type="predicted"/>
<sequence length="65" mass="7307">MRGPFGLDLEDFERPNNYLDKDYLGEDNVYKTKRGVPFPRGTVPLGKKGGSHTLRQTEGGKKPID</sequence>
<dbReference type="EMBL" id="CP080572">
    <property type="protein sequence ID" value="USG99885.1"/>
    <property type="molecule type" value="Genomic_DNA"/>
</dbReference>
<reference evidence="2 3" key="1">
    <citation type="submission" date="2021-08" db="EMBL/GenBank/DDBJ databases">
        <title>Thermococcus onnuriiensis IOH2.</title>
        <authorList>
            <person name="Park Y.-J."/>
        </authorList>
    </citation>
    <scope>NUCLEOTIDE SEQUENCE [LARGE SCALE GENOMIC DNA]</scope>
    <source>
        <strain evidence="2 3">IOH2</strain>
    </source>
</reference>
<dbReference type="KEGG" id="thei:K1720_10455"/>
<feature type="region of interest" description="Disordered" evidence="1">
    <location>
        <begin position="35"/>
        <end position="65"/>
    </location>
</feature>
<name>A0A9E7MA59_9EURY</name>
<protein>
    <submittedName>
        <fullName evidence="2">Uncharacterized protein</fullName>
    </submittedName>
</protein>
<organism evidence="2 3">
    <name type="scientific">Thermococcus argininiproducens</name>
    <dbReference type="NCBI Taxonomy" id="2866384"/>
    <lineage>
        <taxon>Archaea</taxon>
        <taxon>Methanobacteriati</taxon>
        <taxon>Methanobacteriota</taxon>
        <taxon>Thermococci</taxon>
        <taxon>Thermococcales</taxon>
        <taxon>Thermococcaceae</taxon>
        <taxon>Thermococcus</taxon>
    </lineage>
</organism>